<dbReference type="SUPFAM" id="SSF160582">
    <property type="entry name" value="MbtH-like"/>
    <property type="match status" value="1"/>
</dbReference>
<dbReference type="InterPro" id="IPR037407">
    <property type="entry name" value="MLP_fam"/>
</dbReference>
<dbReference type="PANTHER" id="PTHR38444:SF1">
    <property type="entry name" value="ENTEROBACTIN BIOSYNTHESIS PROTEIN YBDZ"/>
    <property type="match status" value="1"/>
</dbReference>
<evidence type="ECO:0000313" key="2">
    <source>
        <dbReference type="EMBL" id="TQJ00439.1"/>
    </source>
</evidence>
<dbReference type="GO" id="GO:0019290">
    <property type="term" value="P:siderophore biosynthetic process"/>
    <property type="evidence" value="ECO:0007669"/>
    <property type="project" value="TreeGrafter"/>
</dbReference>
<evidence type="ECO:0000259" key="1">
    <source>
        <dbReference type="SMART" id="SM00923"/>
    </source>
</evidence>
<dbReference type="Pfam" id="PF03621">
    <property type="entry name" value="MbtH"/>
    <property type="match status" value="1"/>
</dbReference>
<comment type="caution">
    <text evidence="2">The sequence shown here is derived from an EMBL/GenBank/DDBJ whole genome shotgun (WGS) entry which is preliminary data.</text>
</comment>
<dbReference type="PANTHER" id="PTHR38444">
    <property type="entry name" value="ENTEROBACTIN BIOSYNTHESIS PROTEIN YBDZ"/>
    <property type="match status" value="1"/>
</dbReference>
<proteinExistence type="predicted"/>
<feature type="domain" description="MbtH-like" evidence="1">
    <location>
        <begin position="2"/>
        <end position="52"/>
    </location>
</feature>
<accession>A0A542DBJ0</accession>
<dbReference type="InterPro" id="IPR038020">
    <property type="entry name" value="MbtH-like_sf"/>
</dbReference>
<keyword evidence="3" id="KW-1185">Reference proteome</keyword>
<dbReference type="GO" id="GO:0005829">
    <property type="term" value="C:cytosol"/>
    <property type="evidence" value="ECO:0007669"/>
    <property type="project" value="TreeGrafter"/>
</dbReference>
<dbReference type="SMART" id="SM00923">
    <property type="entry name" value="MbtH"/>
    <property type="match status" value="1"/>
</dbReference>
<dbReference type="AlphaFoldDB" id="A0A542DBJ0"/>
<dbReference type="EMBL" id="VFML01000001">
    <property type="protein sequence ID" value="TQJ00439.1"/>
    <property type="molecule type" value="Genomic_DNA"/>
</dbReference>
<protein>
    <submittedName>
        <fullName evidence="2">MbtH protein</fullName>
    </submittedName>
</protein>
<organism evidence="2 3">
    <name type="scientific">Amycolatopsis cihanbeyliensis</name>
    <dbReference type="NCBI Taxonomy" id="1128664"/>
    <lineage>
        <taxon>Bacteria</taxon>
        <taxon>Bacillati</taxon>
        <taxon>Actinomycetota</taxon>
        <taxon>Actinomycetes</taxon>
        <taxon>Pseudonocardiales</taxon>
        <taxon>Pseudonocardiaceae</taxon>
        <taxon>Amycolatopsis</taxon>
    </lineage>
</organism>
<dbReference type="InterPro" id="IPR005153">
    <property type="entry name" value="MbtH-like_dom"/>
</dbReference>
<reference evidence="2 3" key="1">
    <citation type="submission" date="2019-06" db="EMBL/GenBank/DDBJ databases">
        <title>Sequencing the genomes of 1000 actinobacteria strains.</title>
        <authorList>
            <person name="Klenk H.-P."/>
        </authorList>
    </citation>
    <scope>NUCLEOTIDE SEQUENCE [LARGE SCALE GENOMIC DNA]</scope>
    <source>
        <strain evidence="2 3">DSM 45679</strain>
    </source>
</reference>
<sequence>MTSDSAEEIDYRVVVNDEEQYSIWPAGREIPAGWRATGAAGTREECLAHIKEVWTDMRPRSLREAMNSAGHQGD</sequence>
<name>A0A542DBJ0_AMYCI</name>
<dbReference type="RefSeq" id="WP_141995371.1">
    <property type="nucleotide sequence ID" value="NZ_VFML01000001.1"/>
</dbReference>
<dbReference type="Gene3D" id="3.90.820.10">
    <property type="entry name" value="Structural Genomics, Unknown Function 30-nov-00 1gh9 Mol_id"/>
    <property type="match status" value="1"/>
</dbReference>
<gene>
    <name evidence="2" type="ORF">FB471_0061</name>
</gene>
<dbReference type="Proteomes" id="UP000320876">
    <property type="component" value="Unassembled WGS sequence"/>
</dbReference>
<dbReference type="OrthoDB" id="7584480at2"/>
<evidence type="ECO:0000313" key="3">
    <source>
        <dbReference type="Proteomes" id="UP000320876"/>
    </source>
</evidence>